<protein>
    <submittedName>
        <fullName evidence="1">Uncharacterized protein</fullName>
    </submittedName>
</protein>
<organism evidence="1 2">
    <name type="scientific">Acidovorax temperans</name>
    <dbReference type="NCBI Taxonomy" id="80878"/>
    <lineage>
        <taxon>Bacteria</taxon>
        <taxon>Pseudomonadati</taxon>
        <taxon>Pseudomonadota</taxon>
        <taxon>Betaproteobacteria</taxon>
        <taxon>Burkholderiales</taxon>
        <taxon>Comamonadaceae</taxon>
        <taxon>Acidovorax</taxon>
    </lineage>
</organism>
<dbReference type="RefSeq" id="WP_044398835.1">
    <property type="nucleotide sequence ID" value="NZ_JXYQ01000037.1"/>
</dbReference>
<accession>A0A0D7K8K6</accession>
<sequence length="191" mass="22069">MEKIAFKDPEKVLAGLRWVEENLPLHELPDKVRNLRTRSLRSMLEMRQAALFSHGMSVAMGTKVVFALKEEADYDALCSFERQGERLFVPVQLKELVPERLNPESSFQKELDKLQKYQDSKELVVAYHLNRRFKLDINNISPPQGVVAEIWIVAATTPDLSQWSLIGNILSSECYTYKFEYPNAQNPNERV</sequence>
<evidence type="ECO:0000313" key="1">
    <source>
        <dbReference type="EMBL" id="KJA10282.1"/>
    </source>
</evidence>
<proteinExistence type="predicted"/>
<dbReference type="Proteomes" id="UP000032566">
    <property type="component" value="Unassembled WGS sequence"/>
</dbReference>
<evidence type="ECO:0000313" key="2">
    <source>
        <dbReference type="Proteomes" id="UP000032566"/>
    </source>
</evidence>
<dbReference type="EMBL" id="JXYQ01000037">
    <property type="protein sequence ID" value="KJA10282.1"/>
    <property type="molecule type" value="Genomic_DNA"/>
</dbReference>
<comment type="caution">
    <text evidence="1">The sequence shown here is derived from an EMBL/GenBank/DDBJ whole genome shotgun (WGS) entry which is preliminary data.</text>
</comment>
<name>A0A0D7K8K6_9BURK</name>
<gene>
    <name evidence="1" type="ORF">RP29_12240</name>
</gene>
<reference evidence="1 2" key="1">
    <citation type="submission" date="2014-12" db="EMBL/GenBank/DDBJ databases">
        <title>Isolation of bacteria from lake water.</title>
        <authorList>
            <person name="Sheng K.-Y."/>
            <person name="Chin P.-S."/>
            <person name="Chan K.-G."/>
            <person name="Tan G.S."/>
        </authorList>
    </citation>
    <scope>NUCLEOTIDE SEQUENCE [LARGE SCALE GENOMIC DNA]</scope>
    <source>
        <strain evidence="1 2">KY4</strain>
    </source>
</reference>
<dbReference type="OrthoDB" id="6064780at2"/>
<keyword evidence="2" id="KW-1185">Reference proteome</keyword>
<dbReference type="PATRIC" id="fig|80878.5.peg.2138"/>
<dbReference type="AlphaFoldDB" id="A0A0D7K8K6"/>